<dbReference type="EMBL" id="FMYK01000003">
    <property type="protein sequence ID" value="SDC15327.1"/>
    <property type="molecule type" value="Genomic_DNA"/>
</dbReference>
<name>A0A1G6J9N0_9GAMM</name>
<accession>A0A1G6J9N0</accession>
<evidence type="ECO:0000313" key="1">
    <source>
        <dbReference type="EMBL" id="SDC15327.1"/>
    </source>
</evidence>
<dbReference type="AlphaFoldDB" id="A0A1G6J9N0"/>
<organism evidence="1 2">
    <name type="scientific">Acinetobacter marinus</name>
    <dbReference type="NCBI Taxonomy" id="281375"/>
    <lineage>
        <taxon>Bacteria</taxon>
        <taxon>Pseudomonadati</taxon>
        <taxon>Pseudomonadota</taxon>
        <taxon>Gammaproteobacteria</taxon>
        <taxon>Moraxellales</taxon>
        <taxon>Moraxellaceae</taxon>
        <taxon>Acinetobacter</taxon>
    </lineage>
</organism>
<evidence type="ECO:0000313" key="2">
    <source>
        <dbReference type="Proteomes" id="UP000242317"/>
    </source>
</evidence>
<protein>
    <submittedName>
        <fullName evidence="1">Uncharacterized protein</fullName>
    </submittedName>
</protein>
<dbReference type="Proteomes" id="UP000242317">
    <property type="component" value="Unassembled WGS sequence"/>
</dbReference>
<keyword evidence="2" id="KW-1185">Reference proteome</keyword>
<proteinExistence type="predicted"/>
<reference evidence="2" key="1">
    <citation type="submission" date="2016-09" db="EMBL/GenBank/DDBJ databases">
        <authorList>
            <person name="Varghese N."/>
            <person name="Submissions S."/>
        </authorList>
    </citation>
    <scope>NUCLEOTIDE SEQUENCE [LARGE SCALE GENOMIC DNA]</scope>
    <source>
        <strain evidence="2">ANC 3699</strain>
    </source>
</reference>
<sequence length="65" mass="7376">MFTLHCEKVDVALSNEPLGMTVRQLACKCRLSLRTISDALFAIGAVYDGQRFHIDMNRKRAVNCF</sequence>
<gene>
    <name evidence="1" type="ORF">SAMN05421749_103282</name>
</gene>